<accession>A0A6M3XXC9</accession>
<reference evidence="1" key="1">
    <citation type="submission" date="2020-03" db="EMBL/GenBank/DDBJ databases">
        <title>The deep terrestrial virosphere.</title>
        <authorList>
            <person name="Holmfeldt K."/>
            <person name="Nilsson E."/>
            <person name="Simone D."/>
            <person name="Lopez-Fernandez M."/>
            <person name="Wu X."/>
            <person name="de Brujin I."/>
            <person name="Lundin D."/>
            <person name="Andersson A."/>
            <person name="Bertilsson S."/>
            <person name="Dopson M."/>
        </authorList>
    </citation>
    <scope>NUCLEOTIDE SEQUENCE</scope>
    <source>
        <strain evidence="1">TM448B02743</strain>
    </source>
</reference>
<protein>
    <submittedName>
        <fullName evidence="1">Uncharacterized protein</fullName>
    </submittedName>
</protein>
<proteinExistence type="predicted"/>
<gene>
    <name evidence="1" type="ORF">TM448B02743_0010</name>
</gene>
<sequence>MSATQEARSLLAKFLADCLDSLEITPKKAAKLIGSPSGALSGLRSTTQQLRVLDPLAKMIQQKYRERWKIKHQGLPGLQLER</sequence>
<name>A0A6M3XXC9_9ZZZZ</name>
<dbReference type="EMBL" id="MT144946">
    <property type="protein sequence ID" value="QJI01738.1"/>
    <property type="molecule type" value="Genomic_DNA"/>
</dbReference>
<dbReference type="AlphaFoldDB" id="A0A6M3XXC9"/>
<organism evidence="1">
    <name type="scientific">viral metagenome</name>
    <dbReference type="NCBI Taxonomy" id="1070528"/>
    <lineage>
        <taxon>unclassified sequences</taxon>
        <taxon>metagenomes</taxon>
        <taxon>organismal metagenomes</taxon>
    </lineage>
</organism>
<evidence type="ECO:0000313" key="1">
    <source>
        <dbReference type="EMBL" id="QJI01738.1"/>
    </source>
</evidence>